<dbReference type="PANTHER" id="PTHR30460">
    <property type="entry name" value="MODERATE CONDUCTANCE MECHANOSENSITIVE CHANNEL YBIO"/>
    <property type="match status" value="1"/>
</dbReference>
<dbReference type="Pfam" id="PF21088">
    <property type="entry name" value="MS_channel_1st"/>
    <property type="match status" value="1"/>
</dbReference>
<proteinExistence type="inferred from homology"/>
<feature type="transmembrane region" description="Helical" evidence="8">
    <location>
        <begin position="624"/>
        <end position="644"/>
    </location>
</feature>
<dbReference type="InterPro" id="IPR010920">
    <property type="entry name" value="LSM_dom_sf"/>
</dbReference>
<dbReference type="GO" id="GO:0005886">
    <property type="term" value="C:plasma membrane"/>
    <property type="evidence" value="ECO:0007669"/>
    <property type="project" value="UniProtKB-SubCell"/>
</dbReference>
<dbReference type="STRING" id="1120919.GCA_000429165_01298"/>
<dbReference type="SUPFAM" id="SSF82861">
    <property type="entry name" value="Mechanosensitive channel protein MscS (YggB), transmembrane region"/>
    <property type="match status" value="1"/>
</dbReference>
<reference evidence="12 13" key="1">
    <citation type="submission" date="2019-07" db="EMBL/GenBank/DDBJ databases">
        <title>Whole genome shotgun sequence of Acetobacter nitrogenifigens NBRC 105050.</title>
        <authorList>
            <person name="Hosoyama A."/>
            <person name="Uohara A."/>
            <person name="Ohji S."/>
            <person name="Ichikawa N."/>
        </authorList>
    </citation>
    <scope>NUCLEOTIDE SEQUENCE [LARGE SCALE GENOMIC DNA]</scope>
    <source>
        <strain evidence="12 13">NBRC 105050</strain>
    </source>
</reference>
<keyword evidence="5 8" id="KW-1133">Transmembrane helix</keyword>
<feature type="compositionally biased region" description="Basic and acidic residues" evidence="7">
    <location>
        <begin position="844"/>
        <end position="855"/>
    </location>
</feature>
<evidence type="ECO:0000259" key="9">
    <source>
        <dbReference type="Pfam" id="PF00924"/>
    </source>
</evidence>
<dbReference type="Pfam" id="PF25392">
    <property type="entry name" value="MS_channel_TM1"/>
    <property type="match status" value="1"/>
</dbReference>
<feature type="transmembrane region" description="Helical" evidence="8">
    <location>
        <begin position="387"/>
        <end position="405"/>
    </location>
</feature>
<feature type="transmembrane region" description="Helical" evidence="8">
    <location>
        <begin position="460"/>
        <end position="485"/>
    </location>
</feature>
<feature type="domain" description="Mechanosensitive ion channel transmembrane helices 2/3" evidence="10">
    <location>
        <begin position="607"/>
        <end position="647"/>
    </location>
</feature>
<dbReference type="InterPro" id="IPR049142">
    <property type="entry name" value="MS_channel_1st"/>
</dbReference>
<dbReference type="RefSeq" id="WP_026397377.1">
    <property type="nucleotide sequence ID" value="NZ_AUBI01000003.1"/>
</dbReference>
<keyword evidence="4 8" id="KW-0812">Transmembrane</keyword>
<feature type="transmembrane region" description="Helical" evidence="8">
    <location>
        <begin position="426"/>
        <end position="454"/>
    </location>
</feature>
<feature type="domain" description="Mechanosensitive ion channel MscS" evidence="9">
    <location>
        <begin position="649"/>
        <end position="710"/>
    </location>
</feature>
<evidence type="ECO:0000256" key="7">
    <source>
        <dbReference type="SAM" id="MobiDB-lite"/>
    </source>
</evidence>
<evidence type="ECO:0000256" key="8">
    <source>
        <dbReference type="SAM" id="Phobius"/>
    </source>
</evidence>
<evidence type="ECO:0000259" key="10">
    <source>
        <dbReference type="Pfam" id="PF21088"/>
    </source>
</evidence>
<dbReference type="PANTHER" id="PTHR30460:SF0">
    <property type="entry name" value="MODERATE CONDUCTANCE MECHANOSENSITIVE CHANNEL YBIO"/>
    <property type="match status" value="1"/>
</dbReference>
<dbReference type="Gene3D" id="1.10.287.1260">
    <property type="match status" value="1"/>
</dbReference>
<feature type="transmembrane region" description="Helical" evidence="8">
    <location>
        <begin position="512"/>
        <end position="533"/>
    </location>
</feature>
<keyword evidence="3" id="KW-1003">Cell membrane</keyword>
<evidence type="ECO:0000259" key="11">
    <source>
        <dbReference type="Pfam" id="PF25392"/>
    </source>
</evidence>
<evidence type="ECO:0000313" key="12">
    <source>
        <dbReference type="EMBL" id="GEN59690.1"/>
    </source>
</evidence>
<evidence type="ECO:0000256" key="4">
    <source>
        <dbReference type="ARBA" id="ARBA00022692"/>
    </source>
</evidence>
<evidence type="ECO:0008006" key="14">
    <source>
        <dbReference type="Google" id="ProtNLM"/>
    </source>
</evidence>
<dbReference type="Gene3D" id="2.30.30.60">
    <property type="match status" value="1"/>
</dbReference>
<feature type="transmembrane region" description="Helical" evidence="8">
    <location>
        <begin position="279"/>
        <end position="299"/>
    </location>
</feature>
<evidence type="ECO:0000256" key="5">
    <source>
        <dbReference type="ARBA" id="ARBA00022989"/>
    </source>
</evidence>
<feature type="transmembrane region" description="Helical" evidence="8">
    <location>
        <begin position="599"/>
        <end position="618"/>
    </location>
</feature>
<dbReference type="InterPro" id="IPR057485">
    <property type="entry name" value="YbiO-like_TM1"/>
</dbReference>
<dbReference type="SUPFAM" id="SSF50182">
    <property type="entry name" value="Sm-like ribonucleoproteins"/>
    <property type="match status" value="1"/>
</dbReference>
<feature type="transmembrane region" description="Helical" evidence="8">
    <location>
        <begin position="178"/>
        <end position="197"/>
    </location>
</feature>
<dbReference type="InterPro" id="IPR006685">
    <property type="entry name" value="MscS_channel_2nd"/>
</dbReference>
<dbReference type="GO" id="GO:0008381">
    <property type="term" value="F:mechanosensitive monoatomic ion channel activity"/>
    <property type="evidence" value="ECO:0007669"/>
    <property type="project" value="InterPro"/>
</dbReference>
<comment type="similarity">
    <text evidence="2">Belongs to the MscS (TC 1.A.23) family.</text>
</comment>
<dbReference type="EMBL" id="BJYF01000007">
    <property type="protein sequence ID" value="GEN59690.1"/>
    <property type="molecule type" value="Genomic_DNA"/>
</dbReference>
<dbReference type="InterPro" id="IPR011014">
    <property type="entry name" value="MscS_channel_TM-2"/>
</dbReference>
<protein>
    <recommendedName>
        <fullName evidence="14">Mechanosensitive ion channel protein MscS</fullName>
    </recommendedName>
</protein>
<evidence type="ECO:0000256" key="6">
    <source>
        <dbReference type="ARBA" id="ARBA00023136"/>
    </source>
</evidence>
<dbReference type="AlphaFoldDB" id="A0A511X9R4"/>
<dbReference type="InterPro" id="IPR045276">
    <property type="entry name" value="YbiO_bact"/>
</dbReference>
<feature type="transmembrane region" description="Helical" evidence="8">
    <location>
        <begin position="357"/>
        <end position="375"/>
    </location>
</feature>
<dbReference type="Gene3D" id="3.30.70.100">
    <property type="match status" value="1"/>
</dbReference>
<name>A0A511X9R4_9PROT</name>
<evidence type="ECO:0000256" key="1">
    <source>
        <dbReference type="ARBA" id="ARBA00004651"/>
    </source>
</evidence>
<dbReference type="InterPro" id="IPR023408">
    <property type="entry name" value="MscS_beta-dom_sf"/>
</dbReference>
<organism evidence="12 13">
    <name type="scientific">Acetobacter nitrogenifigens DSM 23921 = NBRC 105050</name>
    <dbReference type="NCBI Taxonomy" id="1120919"/>
    <lineage>
        <taxon>Bacteria</taxon>
        <taxon>Pseudomonadati</taxon>
        <taxon>Pseudomonadota</taxon>
        <taxon>Alphaproteobacteria</taxon>
        <taxon>Acetobacterales</taxon>
        <taxon>Acetobacteraceae</taxon>
        <taxon>Acetobacter</taxon>
    </lineage>
</organism>
<keyword evidence="6 8" id="KW-0472">Membrane</keyword>
<comment type="caution">
    <text evidence="12">The sequence shown here is derived from an EMBL/GenBank/DDBJ whole genome shotgun (WGS) entry which is preliminary data.</text>
</comment>
<gene>
    <name evidence="12" type="ORF">ANI02nite_15740</name>
</gene>
<feature type="region of interest" description="Disordered" evidence="7">
    <location>
        <begin position="823"/>
        <end position="855"/>
    </location>
</feature>
<feature type="compositionally biased region" description="Polar residues" evidence="7">
    <location>
        <begin position="831"/>
        <end position="843"/>
    </location>
</feature>
<dbReference type="Proteomes" id="UP000321635">
    <property type="component" value="Unassembled WGS sequence"/>
</dbReference>
<keyword evidence="13" id="KW-1185">Reference proteome</keyword>
<feature type="transmembrane region" description="Helical" evidence="8">
    <location>
        <begin position="553"/>
        <end position="578"/>
    </location>
</feature>
<dbReference type="Pfam" id="PF00924">
    <property type="entry name" value="MS_channel_2nd"/>
    <property type="match status" value="1"/>
</dbReference>
<feature type="transmembrane region" description="Helical" evidence="8">
    <location>
        <begin position="311"/>
        <end position="336"/>
    </location>
</feature>
<evidence type="ECO:0000256" key="2">
    <source>
        <dbReference type="ARBA" id="ARBA00008017"/>
    </source>
</evidence>
<accession>A0A511X9R4</accession>
<comment type="subcellular location">
    <subcellularLocation>
        <location evidence="1">Cell membrane</location>
        <topology evidence="1">Multi-pass membrane protein</topology>
    </subcellularLocation>
</comment>
<sequence length="855" mass="91845">MIVTAPRRPKLRHANATAPVTRRMGRLLGIASLLLLTFGALSPARADAPGATAASSTSGAPSGALSPKEAQELLGVLNDPKQRDAFTHTLSLMARGAQQAGATAATTPANASATSSSIVTPEAVALHSGLSSLGQRARAYGRNFLGLFKDLRSVGVWFDHQIANPTTRQVLIDAFTRAGLIVIVALVIERALVLVIAPRLTAIATHAATREKRLNGAGADDNEATPPDGDASAADNAAVTDALASGASAGTIETLQTRAKDQRRQRETLRFLRRAPYTLAHFGLKLMPVAVFMGVSYGGAELATSTPQAEATTIILAGAYAVARLLFVVVESVLAPRSPAIRLAPASDSVARILTRWWNVLVAAPAAVLCLSNLGEQFDLSAQGTEAVIRTVVLVEHVIIAIFIWRMRPLITRALNRQAPQTQSPFWTFALTLAKAWWIPALFLDAALWLVWAAHLRGGYLWILQTLGLTVAIVIASRVIAILAYGAQDRLFRLSPEMQAKRPELQKRADRYYPFVRAALTATVMFVSIVALTESWGLSTAHFFLSTDLGRHLLGAVITLFIALVVAAIIWETVNDLLNRQLERYKENAQAARATRLRTVLPIIRTVLLTIIIIIVVVTSLSQIGINVTPLLTGAGIMGAAIAFGSQSLVKDFITGFFMLVEDAIQVGDWVTTGGVSGVVEHLSIRAVRVRATNGDLHIIPFSSVSTIANTGRDYNQVIIHQKIDLSEDVARVVAVMAKVVDEMREEDDFKSMIYSGYNDLGVDLSDGDGTVTVGSIRTAPMMKWKVQREFYRRLGNRLVEAGIKFCVPMAYTATPPGGALRVAVDGGAATTPQPTKNTQANDTPDRTEHDNGEA</sequence>
<evidence type="ECO:0000313" key="13">
    <source>
        <dbReference type="Proteomes" id="UP000321635"/>
    </source>
</evidence>
<feature type="domain" description="Moderate conductance mechanosensitive channel YbiO-like transmembrane helix 1" evidence="11">
    <location>
        <begin position="468"/>
        <end position="541"/>
    </location>
</feature>
<evidence type="ECO:0000256" key="3">
    <source>
        <dbReference type="ARBA" id="ARBA00022475"/>
    </source>
</evidence>